<evidence type="ECO:0000313" key="3">
    <source>
        <dbReference type="Proteomes" id="UP000663828"/>
    </source>
</evidence>
<gene>
    <name evidence="2" type="ORF">XAT740_LOCUS58754</name>
</gene>
<sequence length="292" mass="33482">MTSDESDIIPENSQTTVDEVTPAASRAQSNYSTYRTKLSIAPVKWGENRTQYLWRLLRCSIRRTIDAVARADDTDIERSHGLHFIRNMNHDIQVKCIAFNIKKKEIVSVDHDQTVRVYYSDGRIYKKFKVNFQFDQLFYCINEDEFVAWTRDGKELHVLNANIEILSTSTCEYQITDLSYNDKTSDVFTCGKGALTVWLFRFNRKHLVPKFECQNVPADLNLNILAAEQTDGSMQRLFATAGFDVLTYNIGGEGQLIHTKQDLHVRPIVAMIYIDQRDVLVTAGRDGSSLFS</sequence>
<organism evidence="2 3">
    <name type="scientific">Adineta ricciae</name>
    <name type="common">Rotifer</name>
    <dbReference type="NCBI Taxonomy" id="249248"/>
    <lineage>
        <taxon>Eukaryota</taxon>
        <taxon>Metazoa</taxon>
        <taxon>Spiralia</taxon>
        <taxon>Gnathifera</taxon>
        <taxon>Rotifera</taxon>
        <taxon>Eurotatoria</taxon>
        <taxon>Bdelloidea</taxon>
        <taxon>Adinetida</taxon>
        <taxon>Adinetidae</taxon>
        <taxon>Adineta</taxon>
    </lineage>
</organism>
<dbReference type="AlphaFoldDB" id="A0A816GAT6"/>
<dbReference type="EMBL" id="CAJNOR010013089">
    <property type="protein sequence ID" value="CAF1671413.1"/>
    <property type="molecule type" value="Genomic_DNA"/>
</dbReference>
<reference evidence="2" key="1">
    <citation type="submission" date="2021-02" db="EMBL/GenBank/DDBJ databases">
        <authorList>
            <person name="Nowell W R."/>
        </authorList>
    </citation>
    <scope>NUCLEOTIDE SEQUENCE</scope>
</reference>
<dbReference type="PANTHER" id="PTHR45532">
    <property type="entry name" value="WD REPEAT-CONTAINING PROTEIN 97"/>
    <property type="match status" value="1"/>
</dbReference>
<evidence type="ECO:0000313" key="2">
    <source>
        <dbReference type="EMBL" id="CAF1671413.1"/>
    </source>
</evidence>
<comment type="caution">
    <text evidence="2">The sequence shown here is derived from an EMBL/GenBank/DDBJ whole genome shotgun (WGS) entry which is preliminary data.</text>
</comment>
<dbReference type="InterPro" id="IPR036322">
    <property type="entry name" value="WD40_repeat_dom_sf"/>
</dbReference>
<dbReference type="PANTHER" id="PTHR45532:SF1">
    <property type="entry name" value="WD REPEAT-CONTAINING PROTEIN 97"/>
    <property type="match status" value="1"/>
</dbReference>
<dbReference type="SUPFAM" id="SSF50978">
    <property type="entry name" value="WD40 repeat-like"/>
    <property type="match status" value="1"/>
</dbReference>
<dbReference type="Gene3D" id="2.130.10.10">
    <property type="entry name" value="YVTN repeat-like/Quinoprotein amine dehydrogenase"/>
    <property type="match status" value="1"/>
</dbReference>
<accession>A0A816GAT6</accession>
<proteinExistence type="predicted"/>
<evidence type="ECO:0000256" key="1">
    <source>
        <dbReference type="SAM" id="MobiDB-lite"/>
    </source>
</evidence>
<keyword evidence="3" id="KW-1185">Reference proteome</keyword>
<name>A0A816GAT6_ADIRI</name>
<feature type="region of interest" description="Disordered" evidence="1">
    <location>
        <begin position="1"/>
        <end position="23"/>
    </location>
</feature>
<dbReference type="InterPro" id="IPR015943">
    <property type="entry name" value="WD40/YVTN_repeat-like_dom_sf"/>
</dbReference>
<dbReference type="Proteomes" id="UP000663828">
    <property type="component" value="Unassembled WGS sequence"/>
</dbReference>
<protein>
    <submittedName>
        <fullName evidence="2">Uncharacterized protein</fullName>
    </submittedName>
</protein>